<dbReference type="RefSeq" id="WP_163738807.1">
    <property type="nucleotide sequence ID" value="NZ_AP022602.1"/>
</dbReference>
<dbReference type="InterPro" id="IPR021235">
    <property type="entry name" value="DUF2637"/>
</dbReference>
<proteinExistence type="predicted"/>
<dbReference type="EMBL" id="AP022602">
    <property type="protein sequence ID" value="BBY96410.1"/>
    <property type="molecule type" value="Genomic_DNA"/>
</dbReference>
<evidence type="ECO:0000313" key="3">
    <source>
        <dbReference type="EMBL" id="BBY96410.1"/>
    </source>
</evidence>
<dbReference type="Pfam" id="PF10935">
    <property type="entry name" value="DUF2637"/>
    <property type="match status" value="1"/>
</dbReference>
<keyword evidence="2" id="KW-0812">Transmembrane</keyword>
<name>A0A9W4BEG7_9MYCO</name>
<organism evidence="3 4">
    <name type="scientific">Mycobacterium gallinarum</name>
    <dbReference type="NCBI Taxonomy" id="39689"/>
    <lineage>
        <taxon>Bacteria</taxon>
        <taxon>Bacillati</taxon>
        <taxon>Actinomycetota</taxon>
        <taxon>Actinomycetes</taxon>
        <taxon>Mycobacteriales</taxon>
        <taxon>Mycobacteriaceae</taxon>
        <taxon>Mycobacterium</taxon>
    </lineage>
</organism>
<geneLocation type="plasmid" evidence="3 4">
    <name>pJCM6399</name>
</geneLocation>
<keyword evidence="3" id="KW-0614">Plasmid</keyword>
<dbReference type="Proteomes" id="UP000465785">
    <property type="component" value="Plasmid pJCM6399"/>
</dbReference>
<gene>
    <name evidence="3" type="ORF">MGALJ_60790</name>
</gene>
<evidence type="ECO:0008006" key="5">
    <source>
        <dbReference type="Google" id="ProtNLM"/>
    </source>
</evidence>
<evidence type="ECO:0000313" key="4">
    <source>
        <dbReference type="Proteomes" id="UP000465785"/>
    </source>
</evidence>
<feature type="transmembrane region" description="Helical" evidence="2">
    <location>
        <begin position="98"/>
        <end position="120"/>
    </location>
</feature>
<protein>
    <recommendedName>
        <fullName evidence="5">DUF2637 domain-containing protein</fullName>
    </recommendedName>
</protein>
<feature type="transmembrane region" description="Helical" evidence="2">
    <location>
        <begin position="132"/>
        <end position="154"/>
    </location>
</feature>
<feature type="transmembrane region" description="Helical" evidence="2">
    <location>
        <begin position="166"/>
        <end position="191"/>
    </location>
</feature>
<keyword evidence="2" id="KW-0472">Membrane</keyword>
<dbReference type="AlphaFoldDB" id="A0A9W4BEG7"/>
<sequence>MTALITDAARDASGSAEPLVEVATSRPFPTPRETTAVDMSAAQPARDRRAQQAARLSLVRMTRATAVGITVLIAALSFVLSFSSLADLAARTVWPGRLAWLWPVIVDGTIVLATMALVAFSAYPEQRGPRRYFWALLGAGAAVSVAGNAVHAMLPNANLPDQPLGSWGAAAIACVPPIALVLVTHALSILWRFTPYERPDERAQRQDEALALAAERLERWDAVAAAIHERGQMLSHPTAKIADALRMLHDTQPSLPLRQIGQQLGLRHDAVARIRDAAKAVLDERTDEHQALDGARPAAKPSVAATQGHQAPRG</sequence>
<feature type="region of interest" description="Disordered" evidence="1">
    <location>
        <begin position="285"/>
        <end position="314"/>
    </location>
</feature>
<feature type="transmembrane region" description="Helical" evidence="2">
    <location>
        <begin position="64"/>
        <end position="86"/>
    </location>
</feature>
<feature type="compositionally biased region" description="Polar residues" evidence="1">
    <location>
        <begin position="304"/>
        <end position="314"/>
    </location>
</feature>
<accession>A0A9W4BEG7</accession>
<keyword evidence="2" id="KW-1133">Transmembrane helix</keyword>
<evidence type="ECO:0000256" key="1">
    <source>
        <dbReference type="SAM" id="MobiDB-lite"/>
    </source>
</evidence>
<reference evidence="3 4" key="1">
    <citation type="journal article" date="2019" name="Emerg. Microbes Infect.">
        <title>Comprehensive subspecies identification of 175 nontuberculous mycobacteria species based on 7547 genomic profiles.</title>
        <authorList>
            <person name="Matsumoto Y."/>
            <person name="Kinjo T."/>
            <person name="Motooka D."/>
            <person name="Nabeya D."/>
            <person name="Jung N."/>
            <person name="Uechi K."/>
            <person name="Horii T."/>
            <person name="Iida T."/>
            <person name="Fujita J."/>
            <person name="Nakamura S."/>
        </authorList>
    </citation>
    <scope>NUCLEOTIDE SEQUENCE [LARGE SCALE GENOMIC DNA]</scope>
    <source>
        <strain evidence="3 4">JCM 6399</strain>
        <plasmid evidence="3">pJCM6399</plasmid>
    </source>
</reference>
<dbReference type="KEGG" id="mgau:MGALJ_60790"/>
<evidence type="ECO:0000256" key="2">
    <source>
        <dbReference type="SAM" id="Phobius"/>
    </source>
</evidence>
<keyword evidence="4" id="KW-1185">Reference proteome</keyword>